<keyword evidence="8" id="KW-0443">Lipid metabolism</keyword>
<organism evidence="11 12">
    <name type="scientific">Vasconcelosia minhoensis LEGE 07310</name>
    <dbReference type="NCBI Taxonomy" id="915328"/>
    <lineage>
        <taxon>Bacteria</taxon>
        <taxon>Bacillati</taxon>
        <taxon>Cyanobacteriota</taxon>
        <taxon>Cyanophyceae</taxon>
        <taxon>Nodosilineales</taxon>
        <taxon>Cymatolegaceae</taxon>
        <taxon>Vasconcelosia</taxon>
        <taxon>Vasconcelosia minhoensis</taxon>
    </lineage>
</organism>
<comment type="function">
    <text evidence="1">Condensation of UDP-2,3-diacylglucosamine and 2,3-diacylglucosamine-1-phosphate to form lipid A disaccharide, a precursor of lipid A, a phosphorylated glycolipid that anchors the lipopolysaccharide to the outer membrane of the cell.</text>
</comment>
<evidence type="ECO:0000256" key="10">
    <source>
        <dbReference type="NCBIfam" id="TIGR00215"/>
    </source>
</evidence>
<comment type="caution">
    <text evidence="11">The sequence shown here is derived from an EMBL/GenBank/DDBJ whole genome shotgun (WGS) entry which is preliminary data.</text>
</comment>
<dbReference type="SUPFAM" id="SSF53756">
    <property type="entry name" value="UDP-Glycosyltransferase/glycogen phosphorylase"/>
    <property type="match status" value="1"/>
</dbReference>
<proteinExistence type="predicted"/>
<evidence type="ECO:0000256" key="9">
    <source>
        <dbReference type="ARBA" id="ARBA00048975"/>
    </source>
</evidence>
<evidence type="ECO:0000256" key="6">
    <source>
        <dbReference type="ARBA" id="ARBA00022676"/>
    </source>
</evidence>
<dbReference type="PANTHER" id="PTHR30372:SF4">
    <property type="entry name" value="LIPID-A-DISACCHARIDE SYNTHASE, MITOCHONDRIAL-RELATED"/>
    <property type="match status" value="1"/>
</dbReference>
<evidence type="ECO:0000256" key="1">
    <source>
        <dbReference type="ARBA" id="ARBA00002056"/>
    </source>
</evidence>
<evidence type="ECO:0000256" key="5">
    <source>
        <dbReference type="ARBA" id="ARBA00022556"/>
    </source>
</evidence>
<keyword evidence="6 11" id="KW-0328">Glycosyltransferase</keyword>
<evidence type="ECO:0000256" key="3">
    <source>
        <dbReference type="ARBA" id="ARBA00020902"/>
    </source>
</evidence>
<dbReference type="GO" id="GO:0016020">
    <property type="term" value="C:membrane"/>
    <property type="evidence" value="ECO:0007669"/>
    <property type="project" value="GOC"/>
</dbReference>
<evidence type="ECO:0000313" key="12">
    <source>
        <dbReference type="Proteomes" id="UP000636505"/>
    </source>
</evidence>
<protein>
    <recommendedName>
        <fullName evidence="3 10">Lipid-A-disaccharide synthase</fullName>
        <ecNumber evidence="2 10">2.4.1.182</ecNumber>
    </recommendedName>
</protein>
<evidence type="ECO:0000256" key="2">
    <source>
        <dbReference type="ARBA" id="ARBA00012687"/>
    </source>
</evidence>
<evidence type="ECO:0000256" key="4">
    <source>
        <dbReference type="ARBA" id="ARBA00022516"/>
    </source>
</evidence>
<keyword evidence="7 11" id="KW-0808">Transferase</keyword>
<evidence type="ECO:0000256" key="8">
    <source>
        <dbReference type="ARBA" id="ARBA00023098"/>
    </source>
</evidence>
<keyword evidence="12" id="KW-1185">Reference proteome</keyword>
<dbReference type="GO" id="GO:0005543">
    <property type="term" value="F:phospholipid binding"/>
    <property type="evidence" value="ECO:0007669"/>
    <property type="project" value="TreeGrafter"/>
</dbReference>
<gene>
    <name evidence="11" type="primary">lpxB</name>
    <name evidence="11" type="ORF">IQ241_03140</name>
</gene>
<evidence type="ECO:0000256" key="7">
    <source>
        <dbReference type="ARBA" id="ARBA00022679"/>
    </source>
</evidence>
<sequence>MRLFLHTGEVSGDLHGALLIQALQRQAAERGLTLEITAVGGTRMAAAGAQLICNTLSMGAVGIFETLPYYIRGARLQRQINRYLVDHPPDLVILIDYMGPNIAVGRFIRRRLPQVPMAYYIAPQQWVWATQKGTRQILEVADKLLAIFPEEARYYRQQGGNVTWVGHPLVDAPLPARQAARAQLGLSESETVVTLLPASRQQELTYLLPVIFTAAQKIQDRLPAVKFLVPLSLPDFRDRIAQAIAEYGLTADLVETQQRAAIAAADLAIGKSGTANLEIALMDVPQVAMYRLSPLTAWLAEHVLKFSAAFISPVNLVEMQPIVPEFLQWEATPAAIYEAAIALLLDSEKRAEMRQGYARMRQALGEVGVCDRAAREILDMLYTRSLSQSH</sequence>
<dbReference type="EC" id="2.4.1.182" evidence="2 10"/>
<dbReference type="Proteomes" id="UP000636505">
    <property type="component" value="Unassembled WGS sequence"/>
</dbReference>
<keyword evidence="4" id="KW-0444">Lipid biosynthesis</keyword>
<name>A0A8J7AKE0_9CYAN</name>
<dbReference type="InterPro" id="IPR003835">
    <property type="entry name" value="Glyco_trans_19"/>
</dbReference>
<dbReference type="NCBIfam" id="TIGR00215">
    <property type="entry name" value="lpxB"/>
    <property type="match status" value="1"/>
</dbReference>
<dbReference type="GO" id="GO:0008915">
    <property type="term" value="F:lipid-A-disaccharide synthase activity"/>
    <property type="evidence" value="ECO:0007669"/>
    <property type="project" value="UniProtKB-UniRule"/>
</dbReference>
<dbReference type="Pfam" id="PF02684">
    <property type="entry name" value="LpxB"/>
    <property type="match status" value="1"/>
</dbReference>
<accession>A0A8J7AKE0</accession>
<dbReference type="EMBL" id="JADEXG010000004">
    <property type="protein sequence ID" value="MBE9076299.1"/>
    <property type="molecule type" value="Genomic_DNA"/>
</dbReference>
<dbReference type="AlphaFoldDB" id="A0A8J7AKE0"/>
<comment type="catalytic activity">
    <reaction evidence="9">
        <text>a lipid X + a UDP-2-N,3-O-bis[(3R)-3-hydroxyacyl]-alpha-D-glucosamine = a lipid A disaccharide + UDP + H(+)</text>
        <dbReference type="Rhea" id="RHEA:67828"/>
        <dbReference type="ChEBI" id="CHEBI:15378"/>
        <dbReference type="ChEBI" id="CHEBI:58223"/>
        <dbReference type="ChEBI" id="CHEBI:137748"/>
        <dbReference type="ChEBI" id="CHEBI:176338"/>
        <dbReference type="ChEBI" id="CHEBI:176343"/>
        <dbReference type="EC" id="2.4.1.182"/>
    </reaction>
</comment>
<dbReference type="PANTHER" id="PTHR30372">
    <property type="entry name" value="LIPID-A-DISACCHARIDE SYNTHASE"/>
    <property type="match status" value="1"/>
</dbReference>
<reference evidence="11" key="1">
    <citation type="submission" date="2020-10" db="EMBL/GenBank/DDBJ databases">
        <authorList>
            <person name="Castelo-Branco R."/>
            <person name="Eusebio N."/>
            <person name="Adriana R."/>
            <person name="Vieira A."/>
            <person name="Brugerolle De Fraissinette N."/>
            <person name="Rezende De Castro R."/>
            <person name="Schneider M.P."/>
            <person name="Vasconcelos V."/>
            <person name="Leao P.N."/>
        </authorList>
    </citation>
    <scope>NUCLEOTIDE SEQUENCE</scope>
    <source>
        <strain evidence="11">LEGE 07310</strain>
    </source>
</reference>
<evidence type="ECO:0000313" key="11">
    <source>
        <dbReference type="EMBL" id="MBE9076299.1"/>
    </source>
</evidence>
<keyword evidence="5" id="KW-0441">Lipid A biosynthesis</keyword>
<dbReference type="GO" id="GO:0009245">
    <property type="term" value="P:lipid A biosynthetic process"/>
    <property type="evidence" value="ECO:0007669"/>
    <property type="project" value="UniProtKB-UniRule"/>
</dbReference>